<dbReference type="InterPro" id="IPR029436">
    <property type="entry name" value="AGL_euk_N"/>
</dbReference>
<dbReference type="EMBL" id="CAJPEX010005173">
    <property type="protein sequence ID" value="CAG0923449.1"/>
    <property type="molecule type" value="Genomic_DNA"/>
</dbReference>
<dbReference type="GO" id="GO:0004134">
    <property type="term" value="F:4-alpha-glucanotransferase activity"/>
    <property type="evidence" value="ECO:0007669"/>
    <property type="project" value="InterPro"/>
</dbReference>
<dbReference type="InterPro" id="IPR032792">
    <property type="entry name" value="AGL_glucanoTrfase"/>
</dbReference>
<dbReference type="InterPro" id="IPR012341">
    <property type="entry name" value="6hp_glycosidase-like_sf"/>
</dbReference>
<evidence type="ECO:0008006" key="7">
    <source>
        <dbReference type="Google" id="ProtNLM"/>
    </source>
</evidence>
<dbReference type="InterPro" id="IPR008928">
    <property type="entry name" value="6-hairpin_glycosidase_sf"/>
</dbReference>
<feature type="domain" description="Glycogen debranching enzyme C-terminal" evidence="1">
    <location>
        <begin position="938"/>
        <end position="1426"/>
    </location>
</feature>
<dbReference type="Pfam" id="PF14701">
    <property type="entry name" value="hDGE_amylase"/>
    <property type="match status" value="2"/>
</dbReference>
<name>A0A7R9BY00_9CRUS</name>
<evidence type="ECO:0000259" key="1">
    <source>
        <dbReference type="Pfam" id="PF06202"/>
    </source>
</evidence>
<reference evidence="5" key="1">
    <citation type="submission" date="2020-11" db="EMBL/GenBank/DDBJ databases">
        <authorList>
            <person name="Tran Van P."/>
        </authorList>
    </citation>
    <scope>NUCLEOTIDE SEQUENCE</scope>
</reference>
<dbReference type="EMBL" id="OA887210">
    <property type="protein sequence ID" value="CAD7283297.1"/>
    <property type="molecule type" value="Genomic_DNA"/>
</dbReference>
<dbReference type="Pfam" id="PF14699">
    <property type="entry name" value="hGDE_N"/>
    <property type="match status" value="1"/>
</dbReference>
<keyword evidence="6" id="KW-1185">Reference proteome</keyword>
<dbReference type="InterPro" id="IPR010401">
    <property type="entry name" value="AGL/Gdb1"/>
</dbReference>
<dbReference type="SUPFAM" id="SSF48208">
    <property type="entry name" value="Six-hairpin glycosidases"/>
    <property type="match status" value="1"/>
</dbReference>
<evidence type="ECO:0000259" key="3">
    <source>
        <dbReference type="Pfam" id="PF14701"/>
    </source>
</evidence>
<gene>
    <name evidence="5" type="ORF">NMOB1V02_LOCUS10913</name>
</gene>
<feature type="domain" description="Glycogen debranching enzyme glucanotransferase" evidence="3">
    <location>
        <begin position="99"/>
        <end position="145"/>
    </location>
</feature>
<dbReference type="SUPFAM" id="SSF51445">
    <property type="entry name" value="(Trans)glycosidases"/>
    <property type="match status" value="1"/>
</dbReference>
<dbReference type="Pfam" id="PF14702">
    <property type="entry name" value="hGDE_central"/>
    <property type="match status" value="1"/>
</dbReference>
<dbReference type="Proteomes" id="UP000678499">
    <property type="component" value="Unassembled WGS sequence"/>
</dbReference>
<dbReference type="InterPro" id="IPR017853">
    <property type="entry name" value="GH"/>
</dbReference>
<dbReference type="Gene3D" id="1.50.10.10">
    <property type="match status" value="1"/>
</dbReference>
<dbReference type="GO" id="GO:0005980">
    <property type="term" value="P:glycogen catabolic process"/>
    <property type="evidence" value="ECO:0007669"/>
    <property type="project" value="InterPro"/>
</dbReference>
<dbReference type="PANTHER" id="PTHR10569">
    <property type="entry name" value="GLYCOGEN DEBRANCHING ENZYME"/>
    <property type="match status" value="1"/>
</dbReference>
<dbReference type="InterPro" id="IPR032790">
    <property type="entry name" value="GDE_C"/>
</dbReference>
<protein>
    <recommendedName>
        <fullName evidence="7">4-alpha-glucanotransferase</fullName>
    </recommendedName>
</protein>
<dbReference type="PANTHER" id="PTHR10569:SF2">
    <property type="entry name" value="GLYCOGEN DEBRANCHING ENZYME"/>
    <property type="match status" value="1"/>
</dbReference>
<dbReference type="OrthoDB" id="10248904at2759"/>
<accession>A0A7R9BY00</accession>
<dbReference type="GO" id="GO:0004135">
    <property type="term" value="F:amylo-alpha-1,6-glucosidase activity"/>
    <property type="evidence" value="ECO:0007669"/>
    <property type="project" value="InterPro"/>
</dbReference>
<feature type="non-terminal residue" evidence="5">
    <location>
        <position position="1"/>
    </location>
</feature>
<feature type="domain" description="Eukaryotic glycogen debranching enzyme N-terminal" evidence="2">
    <location>
        <begin position="17"/>
        <end position="92"/>
    </location>
</feature>
<evidence type="ECO:0000313" key="5">
    <source>
        <dbReference type="EMBL" id="CAD7283297.1"/>
    </source>
</evidence>
<dbReference type="Pfam" id="PF06202">
    <property type="entry name" value="GDE_C"/>
    <property type="match status" value="1"/>
</dbReference>
<evidence type="ECO:0000259" key="2">
    <source>
        <dbReference type="Pfam" id="PF14699"/>
    </source>
</evidence>
<sequence>GDTLRLKKGSTLYGVPNAVITTNHPEEGVEFHRHQFRELEWTIPKDEAGCGLIMADHFVDLPIRSSGSFRFNVVVSGKTELTGDFVVDPRFTMGASGEPLSLDGIECVTVLPKSLGLLTEWEGRLRVLKETGYNMIHFTPVQLVGLRWMLNVLYGVEAGRIMFDRMFWRVTCEIEEEKWLDYGVPPRISCEEELQNLRRLVEEHFLPMVKIHELYMVDVDGTVEQLRNAIRGKSAEAHHEFGSGEFREMETKIVIVQDPEYRRFLSTVDMKHAFDTYNVSMQHFHDEENRLNAVCGAFKGKLQALNHGKYLEIKDHLDVGINNVLSQNRYRRFDPNGPKEKFVSRGSPITGSYFFQSPHESKVDLEDEEDYVLYTERGKFRMVHNGWVMNHDPLINFALPGCNVYLRRELIEWGDSVKLRNNLAVLCTSQYLLDEARKVNPNLYVTAELFTNSLATDNVFVARLGITSLIREALSAHSSQEQGRLVYYYGGKPVGSFDAPGVAPLTPSLAHAIFFDQTHDNECPMLKRSPYDALPSSALVAMSSCGSGSTRGYDELVPHMIHVVDEERVYASWGKPETRGHVNQTTGIIAAKKALNELHNEMGRSGFTEVFVDQKSADVVAVTRHSPTTRESVICIVHTAFNRDAHAYRNPDRLGPVTGKVKNVRLSARFYNKNAPAPWNLKGIDNSWTDQWKPDDNFINGLSDFTADVKTRIKPEECDMISIESTGDGKFFVDFKSFPPGSVVALHVELEDEMQAALRDMNSKLENLETDLHPVLNSLSLGDFNFVLFRCEEEQRAETPDRGCYGLSNGALVYSGLQGFMSVLDVVQNKNDQGHPLCQNLRDGPWMLGWFISVDLRLSHFLDYVSSHFKLRSSTHKIGEWLEDYFNCVKRLPNYLAPYYFAKVLRAVYDSCCKAVYQKMSPFVQNGGDFVKALALSSLQFLGVVRDAELPEYRLEGKPSGSEMNSLSAGLPHFSTGYMRNWGRDTFISLPGLCHVPGRYEDAKNIILAYASVLRHGLIPNLLNKGSGSRYNARDAFWFWLHGIRKHMETAPDGASILKEPVWRHYSKDDDEWGKSVVEMKLEDVMQEGLQRHFGGEKFRERNAGEALDRVMRSEGFNNEIGVDLETVGCIICCVIGFVFGGNQWNCGTWMDKMGSSQRAGNVGFPATPRNGSAVELVGLCFSTVTWLDKMHGQGLYPFAGVKADREIQDGKKTTVEWTWKQWSDKIKANFDAKFFMKEDAAQDDAYQRGKVYIRGVYQDCFNSYPEWADFQARPNYFVTLSVAPEVVKLDNAWKGLENGGALLEGPLGMKTLSDNDAAYRPNYYNSESDDFSTSCGFNYHNGPEWLWPRGFYLSAILEHADRKGDIDELQKSVMRVFKSLKQPWELLLDSESNPWRGLPELTNKNGAYCGASCRTQAWSIATLLEVI</sequence>
<proteinExistence type="predicted"/>
<organism evidence="5">
    <name type="scientific">Notodromas monacha</name>
    <dbReference type="NCBI Taxonomy" id="399045"/>
    <lineage>
        <taxon>Eukaryota</taxon>
        <taxon>Metazoa</taxon>
        <taxon>Ecdysozoa</taxon>
        <taxon>Arthropoda</taxon>
        <taxon>Crustacea</taxon>
        <taxon>Oligostraca</taxon>
        <taxon>Ostracoda</taxon>
        <taxon>Podocopa</taxon>
        <taxon>Podocopida</taxon>
        <taxon>Cypridocopina</taxon>
        <taxon>Cypridoidea</taxon>
        <taxon>Cyprididae</taxon>
        <taxon>Notodromas</taxon>
    </lineage>
</organism>
<evidence type="ECO:0000313" key="6">
    <source>
        <dbReference type="Proteomes" id="UP000678499"/>
    </source>
</evidence>
<dbReference type="InterPro" id="IPR032788">
    <property type="entry name" value="AGL_central"/>
</dbReference>
<feature type="domain" description="Glycogen debranching enzyme central" evidence="4">
    <location>
        <begin position="587"/>
        <end position="851"/>
    </location>
</feature>
<feature type="domain" description="Glycogen debranching enzyme glucanotransferase" evidence="3">
    <location>
        <begin position="162"/>
        <end position="420"/>
    </location>
</feature>
<evidence type="ECO:0000259" key="4">
    <source>
        <dbReference type="Pfam" id="PF14702"/>
    </source>
</evidence>